<gene>
    <name evidence="8" type="ORF">KME25_32445</name>
</gene>
<evidence type="ECO:0000313" key="9">
    <source>
        <dbReference type="Proteomes" id="UP000753908"/>
    </source>
</evidence>
<dbReference type="GO" id="GO:0003899">
    <property type="term" value="F:DNA-directed RNA polymerase activity"/>
    <property type="evidence" value="ECO:0007669"/>
    <property type="project" value="InterPro"/>
</dbReference>
<dbReference type="PROSITE" id="PS51206">
    <property type="entry name" value="SF3_HELICASE_1"/>
    <property type="match status" value="1"/>
</dbReference>
<dbReference type="Gene3D" id="3.90.580.10">
    <property type="entry name" value="Zinc finger, CHC2-type domain"/>
    <property type="match status" value="1"/>
</dbReference>
<dbReference type="Pfam" id="PF19263">
    <property type="entry name" value="DUF5906"/>
    <property type="match status" value="1"/>
</dbReference>
<dbReference type="Proteomes" id="UP000753908">
    <property type="component" value="Unassembled WGS sequence"/>
</dbReference>
<evidence type="ECO:0000256" key="3">
    <source>
        <dbReference type="ARBA" id="ARBA00022771"/>
    </source>
</evidence>
<reference evidence="8" key="2">
    <citation type="journal article" date="2022" name="Microbiol. Resour. Announc.">
        <title>Metagenome Sequencing to Explore Phylogenomics of Terrestrial Cyanobacteria.</title>
        <authorList>
            <person name="Ward R.D."/>
            <person name="Stajich J.E."/>
            <person name="Johansen J.R."/>
            <person name="Huntemann M."/>
            <person name="Clum A."/>
            <person name="Foster B."/>
            <person name="Foster B."/>
            <person name="Roux S."/>
            <person name="Palaniappan K."/>
            <person name="Varghese N."/>
            <person name="Mukherjee S."/>
            <person name="Reddy T.B.K."/>
            <person name="Daum C."/>
            <person name="Copeland A."/>
            <person name="Chen I.A."/>
            <person name="Ivanova N.N."/>
            <person name="Kyrpides N.C."/>
            <person name="Shapiro N."/>
            <person name="Eloe-Fadrosh E.A."/>
            <person name="Pietrasiak N."/>
        </authorList>
    </citation>
    <scope>NUCLEOTIDE SEQUENCE</scope>
    <source>
        <strain evidence="8">CPER-KK1</strain>
    </source>
</reference>
<evidence type="ECO:0000313" key="8">
    <source>
        <dbReference type="EMBL" id="MBW4549079.1"/>
    </source>
</evidence>
<keyword evidence="2" id="KW-0547">Nucleotide-binding</keyword>
<evidence type="ECO:0000256" key="4">
    <source>
        <dbReference type="ARBA" id="ARBA00022833"/>
    </source>
</evidence>
<dbReference type="EMBL" id="JAHHIF010000081">
    <property type="protein sequence ID" value="MBW4549079.1"/>
    <property type="molecule type" value="Genomic_DNA"/>
</dbReference>
<dbReference type="PANTHER" id="PTHR30313">
    <property type="entry name" value="DNA PRIMASE"/>
    <property type="match status" value="1"/>
</dbReference>
<reference evidence="8" key="1">
    <citation type="submission" date="2021-05" db="EMBL/GenBank/DDBJ databases">
        <authorList>
            <person name="Pietrasiak N."/>
            <person name="Ward R."/>
            <person name="Stajich J.E."/>
            <person name="Kurbessoian T."/>
        </authorList>
    </citation>
    <scope>NUCLEOTIDE SEQUENCE</scope>
    <source>
        <strain evidence="8">CPER-KK1</strain>
    </source>
</reference>
<dbReference type="GO" id="GO:0006269">
    <property type="term" value="P:DNA replication, synthesis of primer"/>
    <property type="evidence" value="ECO:0007669"/>
    <property type="project" value="TreeGrafter"/>
</dbReference>
<dbReference type="GO" id="GO:0003677">
    <property type="term" value="F:DNA binding"/>
    <property type="evidence" value="ECO:0007669"/>
    <property type="project" value="InterPro"/>
</dbReference>
<dbReference type="InterPro" id="IPR036977">
    <property type="entry name" value="DNA_primase_Znf_CHC2"/>
</dbReference>
<feature type="region of interest" description="Disordered" evidence="6">
    <location>
        <begin position="1"/>
        <end position="20"/>
    </location>
</feature>
<dbReference type="SUPFAM" id="SSF56731">
    <property type="entry name" value="DNA primase core"/>
    <property type="match status" value="1"/>
</dbReference>
<dbReference type="Pfam" id="PF13155">
    <property type="entry name" value="Toprim_2"/>
    <property type="match status" value="1"/>
</dbReference>
<dbReference type="InterPro" id="IPR037068">
    <property type="entry name" value="DNA_primase_core_N_sf"/>
</dbReference>
<accession>A0A951PTH5</accession>
<dbReference type="InterPro" id="IPR034154">
    <property type="entry name" value="TOPRIM_DnaG/twinkle"/>
</dbReference>
<keyword evidence="1" id="KW-0479">Metal-binding</keyword>
<dbReference type="GO" id="GO:0005737">
    <property type="term" value="C:cytoplasm"/>
    <property type="evidence" value="ECO:0007669"/>
    <property type="project" value="TreeGrafter"/>
</dbReference>
<dbReference type="InterPro" id="IPR014015">
    <property type="entry name" value="Helicase_SF3_DNA-vir"/>
</dbReference>
<evidence type="ECO:0000259" key="7">
    <source>
        <dbReference type="PROSITE" id="PS51206"/>
    </source>
</evidence>
<dbReference type="InterPro" id="IPR002694">
    <property type="entry name" value="Znf_CHC2"/>
</dbReference>
<dbReference type="Gene3D" id="3.90.980.10">
    <property type="entry name" value="DNA primase, catalytic core, N-terminal domain"/>
    <property type="match status" value="1"/>
</dbReference>
<dbReference type="GO" id="GO:0005524">
    <property type="term" value="F:ATP binding"/>
    <property type="evidence" value="ECO:0007669"/>
    <property type="project" value="UniProtKB-KW"/>
</dbReference>
<dbReference type="CDD" id="cd01029">
    <property type="entry name" value="TOPRIM_primases"/>
    <property type="match status" value="1"/>
</dbReference>
<dbReference type="Gene3D" id="3.40.1360.10">
    <property type="match status" value="1"/>
</dbReference>
<evidence type="ECO:0000256" key="2">
    <source>
        <dbReference type="ARBA" id="ARBA00022741"/>
    </source>
</evidence>
<keyword evidence="3" id="KW-0863">Zinc-finger</keyword>
<dbReference type="Pfam" id="PF01807">
    <property type="entry name" value="Zn_ribbon_DnaG"/>
    <property type="match status" value="1"/>
</dbReference>
<dbReference type="SUPFAM" id="SSF57783">
    <property type="entry name" value="Zinc beta-ribbon"/>
    <property type="match status" value="1"/>
</dbReference>
<dbReference type="PANTHER" id="PTHR30313:SF2">
    <property type="entry name" value="DNA PRIMASE"/>
    <property type="match status" value="1"/>
</dbReference>
<dbReference type="InterPro" id="IPR027417">
    <property type="entry name" value="P-loop_NTPase"/>
</dbReference>
<organism evidence="8 9">
    <name type="scientific">Symplocastrum torsivum CPER-KK1</name>
    <dbReference type="NCBI Taxonomy" id="450513"/>
    <lineage>
        <taxon>Bacteria</taxon>
        <taxon>Bacillati</taxon>
        <taxon>Cyanobacteriota</taxon>
        <taxon>Cyanophyceae</taxon>
        <taxon>Oscillatoriophycideae</taxon>
        <taxon>Oscillatoriales</taxon>
        <taxon>Microcoleaceae</taxon>
        <taxon>Symplocastrum</taxon>
    </lineage>
</organism>
<dbReference type="GO" id="GO:0008270">
    <property type="term" value="F:zinc ion binding"/>
    <property type="evidence" value="ECO:0007669"/>
    <property type="project" value="UniProtKB-KW"/>
</dbReference>
<evidence type="ECO:0000256" key="5">
    <source>
        <dbReference type="ARBA" id="ARBA00022840"/>
    </source>
</evidence>
<sequence length="1284" mass="145463">MSQTSNESRSDSRVTTISLNGHRNAKQDQYEAITRCLDDAINSLGAEQIFNHPAHNFKQSGNKLKGGCPFHESKSGSSFVVTISSKLFWCEGCQSGGGAADYRASLRAGRWIKARGKDFTYTAKELAAEANIPFPELEFSPESIAKAEKWERRRTVIAETQNYCQEVLWSDRVEALEARQYLVSERGLTEEEIKLLPIGYYPNAGEIKRHLVSKGFSDKDWKNTGCVWHQMEGYITFLWNDDSGRPLTIYGRYFQKLPPDGKPKTIALPGAKTKQSPLFFDVAFKAGHEELVSVEGVLDAVLLQAKGDTRVCAYVAASCSNDQIATLKRRGIKKLTLCGDPDHGGERGTNSNVLRLAQAGITSYVAPTLPEGLDPDEFLIKYGMEGWQNHINSAEHGFRWKAKRLLEAGDVTCDKGKAEILENATAFCKAIGNHPDLDPFFWSVIRPTLGMEPPEFQQGLEKLWESSPVEVAEIEGDRVEVGKRENSDHKPTRQEIKSFCQEMYDALFAPGAWIYVAKQLYEWQDTHYEPVDNAVIIKKIHDYCDTYQELQKAKGKAEQGEDEENYIICYPYADPKYVNKAFEWLKQKVGIDPKLINPPGLNCVDGVLQLSYDPDSQKWIKSLVPHDPSFYYLYAPQVSYEIPALLLPDSCDRLLSCLDAPERDIFLKTIAASLDLPTVRRYRGREVKALLLHGTGNNGKDTLREVTAMMFGYRGMVGATLSDFQQYDQGRKFPLQKLDGANINWPSENADCMMIDRIQSLKIAVTGDPLAGEKKGKDEYQFRPRCAHLFNVNALPKLQGALEAIISRFCILGFKKTYKSNPAPGELQADPRFLYNPEFVRIQLLPWYLHYCLDALDRLMIEGINYDVTEQAWEDLREETDHIYSFCKEVGIGYKPNGYLSADQVYACLRKWYIENGTLEIEEFYDGRKKDHWSPNPAWGDSLVKASNQIFRRLLKLFPEARRERDSSGRNILVGIGWVDPTPLDPHTPENVSEGYTSERLLNVSEDALKMVKASEIKGSERAEDDSPICGENKNWIDQNLDAARKLADDWMRCNDASEVIKLTAPQENIKPRAWKLLTEEGKNWLRSLMCETGKESEISKNELPPSNHVQDVQNPLTMRFDASSEDIQASSEDVQNCIRELQNNATETIDIEQPDSTSVDEAEEVLTEEWEDEANLNDMAKDLLDCSSIPMLCTLLNAWINYPKAKDEACKRLSAQKQEQIKEWEAELDELKASFKVGDRVFVNNKSHTDKLGPYSIERIQGYSAKLECFASLISITDLRRDE</sequence>
<feature type="domain" description="SF3 helicase" evidence="7">
    <location>
        <begin position="662"/>
        <end position="827"/>
    </location>
</feature>
<name>A0A951PTH5_9CYAN</name>
<dbReference type="SUPFAM" id="SSF52540">
    <property type="entry name" value="P-loop containing nucleoside triphosphate hydrolases"/>
    <property type="match status" value="1"/>
</dbReference>
<dbReference type="Gene3D" id="3.40.50.300">
    <property type="entry name" value="P-loop containing nucleotide triphosphate hydrolases"/>
    <property type="match status" value="1"/>
</dbReference>
<dbReference type="InterPro" id="IPR045455">
    <property type="entry name" value="NrS-1_pol-like_helicase"/>
</dbReference>
<protein>
    <recommendedName>
        <fullName evidence="7">SF3 helicase domain-containing protein</fullName>
    </recommendedName>
</protein>
<proteinExistence type="predicted"/>
<evidence type="ECO:0000256" key="6">
    <source>
        <dbReference type="SAM" id="MobiDB-lite"/>
    </source>
</evidence>
<comment type="caution">
    <text evidence="8">The sequence shown here is derived from an EMBL/GenBank/DDBJ whole genome shotgun (WGS) entry which is preliminary data.</text>
</comment>
<evidence type="ECO:0000256" key="1">
    <source>
        <dbReference type="ARBA" id="ARBA00022723"/>
    </source>
</evidence>
<keyword evidence="4" id="KW-0862">Zinc</keyword>
<keyword evidence="5" id="KW-0067">ATP-binding</keyword>
<dbReference type="InterPro" id="IPR050219">
    <property type="entry name" value="DnaG_primase"/>
</dbReference>